<dbReference type="RefSeq" id="XP_013250257.1">
    <property type="nucleotide sequence ID" value="XM_013394803.1"/>
</dbReference>
<dbReference type="Pfam" id="PF11054">
    <property type="entry name" value="Surface_antigen"/>
    <property type="match status" value="1"/>
</dbReference>
<reference evidence="2" key="2">
    <citation type="submission" date="2013-10" db="EMBL/GenBank/DDBJ databases">
        <authorList>
            <person name="Aslett M."/>
        </authorList>
    </citation>
    <scope>NUCLEOTIDE SEQUENCE [LARGE SCALE GENOMIC DNA]</scope>
    <source>
        <strain evidence="2">Houghton</strain>
    </source>
</reference>
<keyword evidence="3" id="KW-1185">Reference proteome</keyword>
<accession>U6GM39</accession>
<evidence type="ECO:0000313" key="3">
    <source>
        <dbReference type="Proteomes" id="UP000018050"/>
    </source>
</evidence>
<evidence type="ECO:0000256" key="1">
    <source>
        <dbReference type="SAM" id="SignalP"/>
    </source>
</evidence>
<feature type="signal peptide" evidence="1">
    <location>
        <begin position="1"/>
        <end position="25"/>
    </location>
</feature>
<feature type="chain" id="PRO_5004669960" evidence="1">
    <location>
        <begin position="26"/>
        <end position="263"/>
    </location>
</feature>
<gene>
    <name evidence="2" type="ORF">EAH_00011650</name>
</gene>
<organism evidence="2 3">
    <name type="scientific">Eimeria acervulina</name>
    <name type="common">Coccidian parasite</name>
    <dbReference type="NCBI Taxonomy" id="5801"/>
    <lineage>
        <taxon>Eukaryota</taxon>
        <taxon>Sar</taxon>
        <taxon>Alveolata</taxon>
        <taxon>Apicomplexa</taxon>
        <taxon>Conoidasida</taxon>
        <taxon>Coccidia</taxon>
        <taxon>Eucoccidiorida</taxon>
        <taxon>Eimeriorina</taxon>
        <taxon>Eimeriidae</taxon>
        <taxon>Eimeria</taxon>
    </lineage>
</organism>
<dbReference type="VEuPathDB" id="ToxoDB:EAH_00011650"/>
<evidence type="ECO:0000313" key="2">
    <source>
        <dbReference type="EMBL" id="CDI79669.1"/>
    </source>
</evidence>
<keyword evidence="1" id="KW-0732">Signal</keyword>
<dbReference type="EMBL" id="HG671062">
    <property type="protein sequence ID" value="CDI79669.1"/>
    <property type="molecule type" value="Genomic_DNA"/>
</dbReference>
<dbReference type="OMA" id="CEALIPN"/>
<dbReference type="AlphaFoldDB" id="U6GM39"/>
<dbReference type="OrthoDB" id="347399at2759"/>
<proteinExistence type="predicted"/>
<reference evidence="2" key="1">
    <citation type="submission" date="2013-10" db="EMBL/GenBank/DDBJ databases">
        <title>Genomic analysis of the causative agents of coccidiosis in chickens.</title>
        <authorList>
            <person name="Reid A.J."/>
            <person name="Blake D."/>
            <person name="Billington K."/>
            <person name="Browne H."/>
            <person name="Dunn M."/>
            <person name="Hung S."/>
            <person name="Kawahara F."/>
            <person name="Miranda-Saavedra D."/>
            <person name="Mourier T."/>
            <person name="Nagra H."/>
            <person name="Otto T.D."/>
            <person name="Rawlings N."/>
            <person name="Sanchez A."/>
            <person name="Sanders M."/>
            <person name="Subramaniam C."/>
            <person name="Tay Y."/>
            <person name="Dear P."/>
            <person name="Doerig C."/>
            <person name="Gruber A."/>
            <person name="Parkinson J."/>
            <person name="Shirley M."/>
            <person name="Wan K.L."/>
            <person name="Berriman M."/>
            <person name="Tomley F."/>
            <person name="Pain A."/>
        </authorList>
    </citation>
    <scope>NUCLEOTIDE SEQUENCE [LARGE SCALE GENOMIC DNA]</scope>
    <source>
        <strain evidence="2">Houghton</strain>
    </source>
</reference>
<sequence length="263" mass="27818">MSPLQVFTVVSASLLLLAVKNGAYGETKITTKYSVNLGADGQCLEHINAARVAAGLSLLKQAPTGATEQRLPVKSDCDADDTDTYKKWVWKPVCEALIPNVNSEHPIESAKGDVKFESGTYAFHPFHSEGVSCSAAVKQWKSAFTNFSGVPPPNKEGETAYTNQSNVSLVAMYNPSPNATADCRLVTCTQSVTQDSEQPKTTAASALICLTTPDALPKDGTTAPFTEEQWGKIVSSIRNSASTAVPSMVGLAAAILGFGIMVL</sequence>
<name>U6GM39_EIMAC</name>
<dbReference type="InterPro" id="IPR021288">
    <property type="entry name" value="Surface_antigen"/>
</dbReference>
<protein>
    <submittedName>
        <fullName evidence="2">SAG family member</fullName>
    </submittedName>
</protein>
<dbReference type="GeneID" id="25269235"/>
<dbReference type="Proteomes" id="UP000018050">
    <property type="component" value="Unassembled WGS sequence"/>
</dbReference>